<evidence type="ECO:0000313" key="2">
    <source>
        <dbReference type="EMBL" id="KAF7283973.1"/>
    </source>
</evidence>
<comment type="caution">
    <text evidence="2">The sequence shown here is derived from an EMBL/GenBank/DDBJ whole genome shotgun (WGS) entry which is preliminary data.</text>
</comment>
<keyword evidence="3" id="KW-1185">Reference proteome</keyword>
<organism evidence="2 3">
    <name type="scientific">Rhynchophorus ferrugineus</name>
    <name type="common">Red palm weevil</name>
    <name type="synonym">Curculio ferrugineus</name>
    <dbReference type="NCBI Taxonomy" id="354439"/>
    <lineage>
        <taxon>Eukaryota</taxon>
        <taxon>Metazoa</taxon>
        <taxon>Ecdysozoa</taxon>
        <taxon>Arthropoda</taxon>
        <taxon>Hexapoda</taxon>
        <taxon>Insecta</taxon>
        <taxon>Pterygota</taxon>
        <taxon>Neoptera</taxon>
        <taxon>Endopterygota</taxon>
        <taxon>Coleoptera</taxon>
        <taxon>Polyphaga</taxon>
        <taxon>Cucujiformia</taxon>
        <taxon>Curculionidae</taxon>
        <taxon>Dryophthorinae</taxon>
        <taxon>Rhynchophorus</taxon>
    </lineage>
</organism>
<protein>
    <submittedName>
        <fullName evidence="2">Uncharacterized protein</fullName>
    </submittedName>
</protein>
<reference evidence="2" key="1">
    <citation type="submission" date="2020-08" db="EMBL/GenBank/DDBJ databases">
        <title>Genome sequencing and assembly of the red palm weevil Rhynchophorus ferrugineus.</title>
        <authorList>
            <person name="Dias G.B."/>
            <person name="Bergman C.M."/>
            <person name="Manee M."/>
        </authorList>
    </citation>
    <scope>NUCLEOTIDE SEQUENCE</scope>
    <source>
        <strain evidence="2">AA-2017</strain>
        <tissue evidence="2">Whole larva</tissue>
    </source>
</reference>
<dbReference type="EMBL" id="JAACXV010000085">
    <property type="protein sequence ID" value="KAF7283973.1"/>
    <property type="molecule type" value="Genomic_DNA"/>
</dbReference>
<sequence length="87" mass="10196">MVVKWYGWNVPSKSCTTTVVPPFLANRERARRRRLGPIHRGRKIRTFTQLQKVNDLGAEKLNVKNGMAGTERTREKKKTTIFWRRNG</sequence>
<dbReference type="AlphaFoldDB" id="A0A834IU69"/>
<proteinExistence type="predicted"/>
<gene>
    <name evidence="2" type="ORF">GWI33_022793</name>
</gene>
<accession>A0A834IU69</accession>
<name>A0A834IU69_RHYFE</name>
<dbReference type="Proteomes" id="UP000625711">
    <property type="component" value="Unassembled WGS sequence"/>
</dbReference>
<feature type="region of interest" description="Disordered" evidence="1">
    <location>
        <begin position="68"/>
        <end position="87"/>
    </location>
</feature>
<evidence type="ECO:0000313" key="3">
    <source>
        <dbReference type="Proteomes" id="UP000625711"/>
    </source>
</evidence>
<evidence type="ECO:0000256" key="1">
    <source>
        <dbReference type="SAM" id="MobiDB-lite"/>
    </source>
</evidence>